<gene>
    <name evidence="1" type="ORF">SVIM_LOCUS482217</name>
</gene>
<sequence>MAEKDQPLPKFGNGMSTTQHQLRIYRYTKVTIIDANKFDPFYCKYTIHFSLIMDLWINRKSNYTSDH</sequence>
<dbReference type="AlphaFoldDB" id="A0A6N2NFK8"/>
<proteinExistence type="predicted"/>
<protein>
    <submittedName>
        <fullName evidence="1">Uncharacterized protein</fullName>
    </submittedName>
</protein>
<dbReference type="EMBL" id="CAADRP010002201">
    <property type="protein sequence ID" value="VFU63379.1"/>
    <property type="molecule type" value="Genomic_DNA"/>
</dbReference>
<evidence type="ECO:0000313" key="1">
    <source>
        <dbReference type="EMBL" id="VFU63379.1"/>
    </source>
</evidence>
<name>A0A6N2NFK8_SALVM</name>
<accession>A0A6N2NFK8</accession>
<organism evidence="1">
    <name type="scientific">Salix viminalis</name>
    <name type="common">Common osier</name>
    <name type="synonym">Basket willow</name>
    <dbReference type="NCBI Taxonomy" id="40686"/>
    <lineage>
        <taxon>Eukaryota</taxon>
        <taxon>Viridiplantae</taxon>
        <taxon>Streptophyta</taxon>
        <taxon>Embryophyta</taxon>
        <taxon>Tracheophyta</taxon>
        <taxon>Spermatophyta</taxon>
        <taxon>Magnoliopsida</taxon>
        <taxon>eudicotyledons</taxon>
        <taxon>Gunneridae</taxon>
        <taxon>Pentapetalae</taxon>
        <taxon>rosids</taxon>
        <taxon>fabids</taxon>
        <taxon>Malpighiales</taxon>
        <taxon>Salicaceae</taxon>
        <taxon>Saliceae</taxon>
        <taxon>Salix</taxon>
    </lineage>
</organism>
<reference evidence="1" key="1">
    <citation type="submission" date="2019-03" db="EMBL/GenBank/DDBJ databases">
        <authorList>
            <person name="Mank J."/>
            <person name="Almeida P."/>
        </authorList>
    </citation>
    <scope>NUCLEOTIDE SEQUENCE</scope>
    <source>
        <strain evidence="1">78183</strain>
    </source>
</reference>